<dbReference type="OrthoDB" id="264354at2759"/>
<dbReference type="InterPro" id="IPR007109">
    <property type="entry name" value="Brix"/>
</dbReference>
<dbReference type="PROSITE" id="PS50833">
    <property type="entry name" value="BRIX"/>
    <property type="match status" value="1"/>
</dbReference>
<feature type="compositionally biased region" description="Acidic residues" evidence="1">
    <location>
        <begin position="44"/>
        <end position="64"/>
    </location>
</feature>
<dbReference type="GO" id="GO:0000470">
    <property type="term" value="P:maturation of LSU-rRNA"/>
    <property type="evidence" value="ECO:0007669"/>
    <property type="project" value="TreeGrafter"/>
</dbReference>
<evidence type="ECO:0000313" key="4">
    <source>
        <dbReference type="Proteomes" id="UP000759131"/>
    </source>
</evidence>
<dbReference type="AlphaFoldDB" id="A0A7R9LLD1"/>
<dbReference type="Gene3D" id="3.40.50.10480">
    <property type="entry name" value="Probable brix-domain ribosomal biogenesis protein"/>
    <property type="match status" value="1"/>
</dbReference>
<sequence length="371" mass="43364">MGRKGRKPVAKEDVSEDEVDFNDMADEGSDGQSEQIMDSQANDGDMDPIEETNDDETVAEDVASDEPQPVLFPEQSLLSQIKNKLRRRELYIKMKKEKKETKKTARSERQNTAKALGEKATKMVPKTIESMREPDETMVDPEDEEVKADEELDEMASYFRKEIEPKILITSSDNPHRTTIKFCRELKQTIPNAEFRFRNRSSVKNMVKAAIARDYTDIVIINEDWRKPNGLLHVHLPDGPTTHYRLSSVRFCKEIKNRAQYSAHRPEVILNNFNTRLGHTIGRMFASVFHYDPQFKGRRVVTFHNQRDYIFFRHHRYEFKNNTKVAIQEIGPRFTLKLRSLQKGTFDSKFGEYEWALKRHDSGTNRRRFAL</sequence>
<name>A0A7R9LLD1_9ACAR</name>
<dbReference type="GO" id="GO:0042134">
    <property type="term" value="F:rRNA primary transcript binding"/>
    <property type="evidence" value="ECO:0007669"/>
    <property type="project" value="InterPro"/>
</dbReference>
<dbReference type="Proteomes" id="UP000759131">
    <property type="component" value="Unassembled WGS sequence"/>
</dbReference>
<feature type="domain" description="Brix" evidence="2">
    <location>
        <begin position="165"/>
        <end position="347"/>
    </location>
</feature>
<evidence type="ECO:0000256" key="1">
    <source>
        <dbReference type="SAM" id="MobiDB-lite"/>
    </source>
</evidence>
<proteinExistence type="predicted"/>
<evidence type="ECO:0000313" key="3">
    <source>
        <dbReference type="EMBL" id="CAD7643072.1"/>
    </source>
</evidence>
<dbReference type="PANTHER" id="PTHR22734">
    <property type="entry name" value="U3 SMALL NUCLEOLAR RIBONUCLEOPROTEIN PROTEIN IMP4"/>
    <property type="match status" value="1"/>
</dbReference>
<dbReference type="Pfam" id="PF04427">
    <property type="entry name" value="Brix"/>
    <property type="match status" value="1"/>
</dbReference>
<keyword evidence="4" id="KW-1185">Reference proteome</keyword>
<dbReference type="EMBL" id="CAJPIZ010028459">
    <property type="protein sequence ID" value="CAG2119475.1"/>
    <property type="molecule type" value="Genomic_DNA"/>
</dbReference>
<feature type="compositionally biased region" description="Acidic residues" evidence="1">
    <location>
        <begin position="14"/>
        <end position="29"/>
    </location>
</feature>
<dbReference type="SUPFAM" id="SSF52954">
    <property type="entry name" value="Class II aaRS ABD-related"/>
    <property type="match status" value="1"/>
</dbReference>
<organism evidence="3">
    <name type="scientific">Medioppia subpectinata</name>
    <dbReference type="NCBI Taxonomy" id="1979941"/>
    <lineage>
        <taxon>Eukaryota</taxon>
        <taxon>Metazoa</taxon>
        <taxon>Ecdysozoa</taxon>
        <taxon>Arthropoda</taxon>
        <taxon>Chelicerata</taxon>
        <taxon>Arachnida</taxon>
        <taxon>Acari</taxon>
        <taxon>Acariformes</taxon>
        <taxon>Sarcoptiformes</taxon>
        <taxon>Oribatida</taxon>
        <taxon>Brachypylina</taxon>
        <taxon>Oppioidea</taxon>
        <taxon>Oppiidae</taxon>
        <taxon>Medioppia</taxon>
    </lineage>
</organism>
<evidence type="ECO:0000259" key="2">
    <source>
        <dbReference type="PROSITE" id="PS50833"/>
    </source>
</evidence>
<reference evidence="3" key="1">
    <citation type="submission" date="2020-11" db="EMBL/GenBank/DDBJ databases">
        <authorList>
            <person name="Tran Van P."/>
        </authorList>
    </citation>
    <scope>NUCLEOTIDE SEQUENCE</scope>
</reference>
<protein>
    <recommendedName>
        <fullName evidence="2">Brix domain-containing protein</fullName>
    </recommendedName>
</protein>
<dbReference type="GO" id="GO:0030687">
    <property type="term" value="C:preribosome, large subunit precursor"/>
    <property type="evidence" value="ECO:0007669"/>
    <property type="project" value="TreeGrafter"/>
</dbReference>
<gene>
    <name evidence="3" type="ORF">OSB1V03_LOCUS19423</name>
</gene>
<dbReference type="PANTHER" id="PTHR22734:SF3">
    <property type="entry name" value="RIBOSOME PRODUCTION FACTOR 1"/>
    <property type="match status" value="1"/>
</dbReference>
<dbReference type="InterPro" id="IPR044281">
    <property type="entry name" value="IMP4/RPF1"/>
</dbReference>
<feature type="region of interest" description="Disordered" evidence="1">
    <location>
        <begin position="1"/>
        <end position="75"/>
    </location>
</feature>
<feature type="compositionally biased region" description="Polar residues" evidence="1">
    <location>
        <begin position="30"/>
        <end position="42"/>
    </location>
</feature>
<dbReference type="SMART" id="SM00879">
    <property type="entry name" value="Brix"/>
    <property type="match status" value="1"/>
</dbReference>
<dbReference type="FunFam" id="3.40.50.10480:FF:000002">
    <property type="entry name" value="Ribosome production factor 1"/>
    <property type="match status" value="1"/>
</dbReference>
<dbReference type="EMBL" id="OC883034">
    <property type="protein sequence ID" value="CAD7643072.1"/>
    <property type="molecule type" value="Genomic_DNA"/>
</dbReference>
<dbReference type="GO" id="GO:0000460">
    <property type="term" value="P:maturation of 5.8S rRNA"/>
    <property type="evidence" value="ECO:0007669"/>
    <property type="project" value="TreeGrafter"/>
</dbReference>
<accession>A0A7R9LLD1</accession>
<dbReference type="GO" id="GO:0005730">
    <property type="term" value="C:nucleolus"/>
    <property type="evidence" value="ECO:0007669"/>
    <property type="project" value="TreeGrafter"/>
</dbReference>